<sequence>MVFVVSCKRKNKSDCLFILNQVHHKNSPDKKIRAAEKIISKK</sequence>
<proteinExistence type="predicted"/>
<evidence type="ECO:0000313" key="1">
    <source>
        <dbReference type="EMBL" id="STC93253.1"/>
    </source>
</evidence>
<name>A0A376DPS1_CHRCU</name>
<organism evidence="1 2">
    <name type="scientific">Chryseobacterium carnipullorum</name>
    <dbReference type="NCBI Taxonomy" id="1124835"/>
    <lineage>
        <taxon>Bacteria</taxon>
        <taxon>Pseudomonadati</taxon>
        <taxon>Bacteroidota</taxon>
        <taxon>Flavobacteriia</taxon>
        <taxon>Flavobacteriales</taxon>
        <taxon>Weeksellaceae</taxon>
        <taxon>Chryseobacterium group</taxon>
        <taxon>Chryseobacterium</taxon>
    </lineage>
</organism>
<evidence type="ECO:0000313" key="2">
    <source>
        <dbReference type="Proteomes" id="UP000255224"/>
    </source>
</evidence>
<dbReference type="Proteomes" id="UP000255224">
    <property type="component" value="Unassembled WGS sequence"/>
</dbReference>
<accession>A0A376DPS1</accession>
<reference evidence="1 2" key="1">
    <citation type="submission" date="2018-06" db="EMBL/GenBank/DDBJ databases">
        <authorList>
            <consortium name="Pathogen Informatics"/>
            <person name="Doyle S."/>
        </authorList>
    </citation>
    <scope>NUCLEOTIDE SEQUENCE [LARGE SCALE GENOMIC DNA]</scope>
    <source>
        <strain evidence="1 2">NCTC13533</strain>
    </source>
</reference>
<dbReference type="AlphaFoldDB" id="A0A376DPS1"/>
<dbReference type="EMBL" id="UFVQ01000003">
    <property type="protein sequence ID" value="STC93253.1"/>
    <property type="molecule type" value="Genomic_DNA"/>
</dbReference>
<gene>
    <name evidence="1" type="ORF">NCTC13533_00765</name>
</gene>
<protein>
    <submittedName>
        <fullName evidence="1">Uncharacterized protein</fullName>
    </submittedName>
</protein>